<organism evidence="3 4">
    <name type="scientific">Rotaria magnacalcarata</name>
    <dbReference type="NCBI Taxonomy" id="392030"/>
    <lineage>
        <taxon>Eukaryota</taxon>
        <taxon>Metazoa</taxon>
        <taxon>Spiralia</taxon>
        <taxon>Gnathifera</taxon>
        <taxon>Rotifera</taxon>
        <taxon>Eurotatoria</taxon>
        <taxon>Bdelloidea</taxon>
        <taxon>Philodinida</taxon>
        <taxon>Philodinidae</taxon>
        <taxon>Rotaria</taxon>
    </lineage>
</organism>
<feature type="non-terminal residue" evidence="3">
    <location>
        <position position="1"/>
    </location>
</feature>
<dbReference type="AlphaFoldDB" id="A0A8S3CFM6"/>
<sequence>ILLLFYLEILPNVQRCCTRCYDKLISEIRQRKTNQSLGGGGEEDDDNDESAIIAHQKQEEGNIVQAYNHNILLS</sequence>
<dbReference type="Proteomes" id="UP000681967">
    <property type="component" value="Unassembled WGS sequence"/>
</dbReference>
<comment type="caution">
    <text evidence="3">The sequence shown here is derived from an EMBL/GenBank/DDBJ whole genome shotgun (WGS) entry which is preliminary data.</text>
</comment>
<protein>
    <submittedName>
        <fullName evidence="3">Uncharacterized protein</fullName>
    </submittedName>
</protein>
<keyword evidence="2" id="KW-0732">Signal</keyword>
<evidence type="ECO:0000256" key="1">
    <source>
        <dbReference type="SAM" id="MobiDB-lite"/>
    </source>
</evidence>
<reference evidence="3" key="1">
    <citation type="submission" date="2021-02" db="EMBL/GenBank/DDBJ databases">
        <authorList>
            <person name="Nowell W R."/>
        </authorList>
    </citation>
    <scope>NUCLEOTIDE SEQUENCE</scope>
</reference>
<dbReference type="EMBL" id="CAJOBH010159936">
    <property type="protein sequence ID" value="CAF4875087.1"/>
    <property type="molecule type" value="Genomic_DNA"/>
</dbReference>
<evidence type="ECO:0000256" key="2">
    <source>
        <dbReference type="SAM" id="SignalP"/>
    </source>
</evidence>
<feature type="signal peptide" evidence="2">
    <location>
        <begin position="1"/>
        <end position="15"/>
    </location>
</feature>
<evidence type="ECO:0000313" key="3">
    <source>
        <dbReference type="EMBL" id="CAF4875087.1"/>
    </source>
</evidence>
<accession>A0A8S3CFM6</accession>
<evidence type="ECO:0000313" key="4">
    <source>
        <dbReference type="Proteomes" id="UP000681967"/>
    </source>
</evidence>
<name>A0A8S3CFM6_9BILA</name>
<feature type="chain" id="PRO_5035798633" evidence="2">
    <location>
        <begin position="16"/>
        <end position="74"/>
    </location>
</feature>
<gene>
    <name evidence="3" type="ORF">BYL167_LOCUS51119</name>
</gene>
<feature type="region of interest" description="Disordered" evidence="1">
    <location>
        <begin position="33"/>
        <end position="56"/>
    </location>
</feature>
<proteinExistence type="predicted"/>